<gene>
    <name evidence="1" type="ORF">J7337_001606</name>
</gene>
<proteinExistence type="predicted"/>
<dbReference type="AlphaFoldDB" id="A0A9P8DTY1"/>
<accession>A0A9P8DTY1</accession>
<organism evidence="1 2">
    <name type="scientific">Fusarium musae</name>
    <dbReference type="NCBI Taxonomy" id="1042133"/>
    <lineage>
        <taxon>Eukaryota</taxon>
        <taxon>Fungi</taxon>
        <taxon>Dikarya</taxon>
        <taxon>Ascomycota</taxon>
        <taxon>Pezizomycotina</taxon>
        <taxon>Sordariomycetes</taxon>
        <taxon>Hypocreomycetidae</taxon>
        <taxon>Hypocreales</taxon>
        <taxon>Nectriaceae</taxon>
        <taxon>Fusarium</taxon>
    </lineage>
</organism>
<evidence type="ECO:0000313" key="1">
    <source>
        <dbReference type="EMBL" id="KAG9508048.1"/>
    </source>
</evidence>
<comment type="caution">
    <text evidence="1">The sequence shown here is derived from an EMBL/GenBank/DDBJ whole genome shotgun (WGS) entry which is preliminary data.</text>
</comment>
<dbReference type="KEGG" id="fmu:J7337_001606"/>
<dbReference type="GeneID" id="68309463"/>
<dbReference type="RefSeq" id="XP_044687047.1">
    <property type="nucleotide sequence ID" value="XM_044819345.1"/>
</dbReference>
<dbReference type="EMBL" id="JAHBCI010000001">
    <property type="protein sequence ID" value="KAG9508048.1"/>
    <property type="molecule type" value="Genomic_DNA"/>
</dbReference>
<keyword evidence="2" id="KW-1185">Reference proteome</keyword>
<reference evidence="1" key="1">
    <citation type="journal article" date="2021" name="Mol. Plant Microbe Interact.">
        <title>Telomere to telomere genome assembly of Fusarium musae F31, causal agent of crown rot disease of banana.</title>
        <authorList>
            <person name="Degradi L."/>
            <person name="Tava V."/>
            <person name="Kunova A."/>
            <person name="Cortesi P."/>
            <person name="Saracchi M."/>
            <person name="Pasquali M."/>
        </authorList>
    </citation>
    <scope>NUCLEOTIDE SEQUENCE</scope>
    <source>
        <strain evidence="1">F31</strain>
    </source>
</reference>
<name>A0A9P8DTY1_9HYPO</name>
<evidence type="ECO:0000313" key="2">
    <source>
        <dbReference type="Proteomes" id="UP000827133"/>
    </source>
</evidence>
<sequence>MSDHSLPDATQAPRELIHDPDRYDWDDLIRAGNGDEERHTRLQDQCDLCLFDMAPGDLSIALTCETHLRPSYCTELFKFPAGCEKFELEGKDWFLCMRGG</sequence>
<dbReference type="Proteomes" id="UP000827133">
    <property type="component" value="Unassembled WGS sequence"/>
</dbReference>
<protein>
    <submittedName>
        <fullName evidence="1">Uncharacterized protein</fullName>
    </submittedName>
</protein>